<dbReference type="OrthoDB" id="1732102at2759"/>
<feature type="non-terminal residue" evidence="1">
    <location>
        <position position="1"/>
    </location>
</feature>
<proteinExistence type="predicted"/>
<protein>
    <recommendedName>
        <fullName evidence="3">Ubiquitin-like protease family profile domain-containing protein</fullName>
    </recommendedName>
</protein>
<dbReference type="Proteomes" id="UP000653305">
    <property type="component" value="Unassembled WGS sequence"/>
</dbReference>
<evidence type="ECO:0008006" key="3">
    <source>
        <dbReference type="Google" id="ProtNLM"/>
    </source>
</evidence>
<keyword evidence="2" id="KW-1185">Reference proteome</keyword>
<organism evidence="1 2">
    <name type="scientific">Phtheirospermum japonicum</name>
    <dbReference type="NCBI Taxonomy" id="374723"/>
    <lineage>
        <taxon>Eukaryota</taxon>
        <taxon>Viridiplantae</taxon>
        <taxon>Streptophyta</taxon>
        <taxon>Embryophyta</taxon>
        <taxon>Tracheophyta</taxon>
        <taxon>Spermatophyta</taxon>
        <taxon>Magnoliopsida</taxon>
        <taxon>eudicotyledons</taxon>
        <taxon>Gunneridae</taxon>
        <taxon>Pentapetalae</taxon>
        <taxon>asterids</taxon>
        <taxon>lamiids</taxon>
        <taxon>Lamiales</taxon>
        <taxon>Orobanchaceae</taxon>
        <taxon>Orobanchaceae incertae sedis</taxon>
        <taxon>Phtheirospermum</taxon>
    </lineage>
</organism>
<dbReference type="AlphaFoldDB" id="A0A830CPK2"/>
<comment type="caution">
    <text evidence="1">The sequence shown here is derived from an EMBL/GenBank/DDBJ whole genome shotgun (WGS) entry which is preliminary data.</text>
</comment>
<gene>
    <name evidence="1" type="ORF">PHJA_002160300</name>
</gene>
<reference evidence="1" key="1">
    <citation type="submission" date="2020-07" db="EMBL/GenBank/DDBJ databases">
        <title>Ethylene signaling mediates host invasion by parasitic plants.</title>
        <authorList>
            <person name="Yoshida S."/>
        </authorList>
    </citation>
    <scope>NUCLEOTIDE SEQUENCE</scope>
    <source>
        <strain evidence="1">Okayama</strain>
    </source>
</reference>
<dbReference type="EMBL" id="BMAC01000611">
    <property type="protein sequence ID" value="GFQ00163.1"/>
    <property type="molecule type" value="Genomic_DNA"/>
</dbReference>
<evidence type="ECO:0000313" key="2">
    <source>
        <dbReference type="Proteomes" id="UP000653305"/>
    </source>
</evidence>
<name>A0A830CPK2_9LAMI</name>
<evidence type="ECO:0000313" key="1">
    <source>
        <dbReference type="EMBL" id="GFQ00163.1"/>
    </source>
</evidence>
<sequence>EEALILFPILSGGNDRSLSANHWTLLVLDVANEHWRFLNSKRPRKSTQKDKYLLDAEKLVSFL</sequence>
<accession>A0A830CPK2</accession>